<dbReference type="EMBL" id="CP062222">
    <property type="protein sequence ID" value="QTC92532.1"/>
    <property type="molecule type" value="Genomic_DNA"/>
</dbReference>
<keyword evidence="5" id="KW-0378">Hydrolase</keyword>
<dbReference type="AlphaFoldDB" id="A0A975GWF2"/>
<dbReference type="KEGG" id="bgoe:IFJ75_06590"/>
<evidence type="ECO:0000256" key="7">
    <source>
        <dbReference type="SAM" id="MobiDB-lite"/>
    </source>
</evidence>
<dbReference type="InterPro" id="IPR002509">
    <property type="entry name" value="NODB_dom"/>
</dbReference>
<dbReference type="PANTHER" id="PTHR10587:SF133">
    <property type="entry name" value="CHITIN DEACETYLASE 1-RELATED"/>
    <property type="match status" value="1"/>
</dbReference>
<keyword evidence="10" id="KW-1185">Reference proteome</keyword>
<gene>
    <name evidence="9" type="ORF">IFJ75_06590</name>
</gene>
<evidence type="ECO:0000256" key="1">
    <source>
        <dbReference type="ARBA" id="ARBA00003236"/>
    </source>
</evidence>
<evidence type="ECO:0000256" key="5">
    <source>
        <dbReference type="ARBA" id="ARBA00022801"/>
    </source>
</evidence>
<dbReference type="SUPFAM" id="SSF88713">
    <property type="entry name" value="Glycoside hydrolase/deacetylase"/>
    <property type="match status" value="1"/>
</dbReference>
<proteinExistence type="inferred from homology"/>
<evidence type="ECO:0000256" key="3">
    <source>
        <dbReference type="ARBA" id="ARBA00020071"/>
    </source>
</evidence>
<dbReference type="Pfam" id="PF01522">
    <property type="entry name" value="Polysacc_deac_1"/>
    <property type="match status" value="1"/>
</dbReference>
<evidence type="ECO:0000256" key="6">
    <source>
        <dbReference type="ARBA" id="ARBA00032976"/>
    </source>
</evidence>
<dbReference type="Gene3D" id="3.20.20.370">
    <property type="entry name" value="Glycoside hydrolase/deacetylase"/>
    <property type="match status" value="1"/>
</dbReference>
<sequence length="313" mass="33647">MLDRRRLLSGLAAVSALTATGRARAVASEAGRGPRLAITIDDFNITDGALMDGAARHRAVLDALDAAGIKAAGLVAGKYVDNPTGAARLAAWAEAGHLIGNHTYAHAYYGGSNPGDLGADIDRCAPVIAPYATARPLFRFPYLAEGRTAETRDRMRSVLADRGLRNAHVTIDASDWYVDQRLRERLDKDPGADVSPYGDFLVRHLLDRAAFYDALARDVLGRSPPHTLLIHHTLATALFLPKVLKGFRDAGWTLIDAEAAFADTVFQSKPDIAPAANSLIWQLAKADGRFEARLRSPGEDGPYEEPAMDGLGL</sequence>
<keyword evidence="4" id="KW-0479">Metal-binding</keyword>
<dbReference type="InterPro" id="IPR006311">
    <property type="entry name" value="TAT_signal"/>
</dbReference>
<reference evidence="9" key="1">
    <citation type="submission" date="2020-09" db="EMBL/GenBank/DDBJ databases">
        <title>Brevundimonas sp. LVF2 isolated from a puddle in Goettingen, Germany.</title>
        <authorList>
            <person name="Friedrich I."/>
            <person name="Klassen A."/>
            <person name="Hannes N."/>
            <person name="Schneider D."/>
            <person name="Hertel R."/>
            <person name="Daniel R."/>
        </authorList>
    </citation>
    <scope>NUCLEOTIDE SEQUENCE</scope>
    <source>
        <strain evidence="9">LVF2</strain>
    </source>
</reference>
<dbReference type="GO" id="GO:0046872">
    <property type="term" value="F:metal ion binding"/>
    <property type="evidence" value="ECO:0007669"/>
    <property type="project" value="UniProtKB-KW"/>
</dbReference>
<organism evidence="9 10">
    <name type="scientific">Brevundimonas goettingensis</name>
    <dbReference type="NCBI Taxonomy" id="2774190"/>
    <lineage>
        <taxon>Bacteria</taxon>
        <taxon>Pseudomonadati</taxon>
        <taxon>Pseudomonadota</taxon>
        <taxon>Alphaproteobacteria</taxon>
        <taxon>Caulobacterales</taxon>
        <taxon>Caulobacteraceae</taxon>
        <taxon>Brevundimonas</taxon>
    </lineage>
</organism>
<dbReference type="GO" id="GO:0005975">
    <property type="term" value="P:carbohydrate metabolic process"/>
    <property type="evidence" value="ECO:0007669"/>
    <property type="project" value="InterPro"/>
</dbReference>
<feature type="region of interest" description="Disordered" evidence="7">
    <location>
        <begin position="294"/>
        <end position="313"/>
    </location>
</feature>
<evidence type="ECO:0000256" key="2">
    <source>
        <dbReference type="ARBA" id="ARBA00010973"/>
    </source>
</evidence>
<evidence type="ECO:0000313" key="10">
    <source>
        <dbReference type="Proteomes" id="UP000663918"/>
    </source>
</evidence>
<dbReference type="RefSeq" id="WP_207931813.1">
    <property type="nucleotide sequence ID" value="NZ_CP062222.1"/>
</dbReference>
<dbReference type="GO" id="GO:0016020">
    <property type="term" value="C:membrane"/>
    <property type="evidence" value="ECO:0007669"/>
    <property type="project" value="TreeGrafter"/>
</dbReference>
<feature type="domain" description="NodB homology" evidence="8">
    <location>
        <begin position="34"/>
        <end position="255"/>
    </location>
</feature>
<name>A0A975GWF2_9CAUL</name>
<dbReference type="InterPro" id="IPR050248">
    <property type="entry name" value="Polysacc_deacetylase_ArnD"/>
</dbReference>
<accession>A0A975GWF2</accession>
<dbReference type="InterPro" id="IPR011330">
    <property type="entry name" value="Glyco_hydro/deAcase_b/a-brl"/>
</dbReference>
<comment type="similarity">
    <text evidence="2">Belongs to the polysaccharide deacetylase family.</text>
</comment>
<comment type="function">
    <text evidence="1">Is involved in generating a small heat-stable compound (Nod), an acylated oligomer of N-acetylglucosamine, that stimulates mitosis in various plant protoplasts.</text>
</comment>
<dbReference type="PANTHER" id="PTHR10587">
    <property type="entry name" value="GLYCOSYL TRANSFERASE-RELATED"/>
    <property type="match status" value="1"/>
</dbReference>
<evidence type="ECO:0000313" key="9">
    <source>
        <dbReference type="EMBL" id="QTC92532.1"/>
    </source>
</evidence>
<evidence type="ECO:0000256" key="4">
    <source>
        <dbReference type="ARBA" id="ARBA00022723"/>
    </source>
</evidence>
<dbReference type="Proteomes" id="UP000663918">
    <property type="component" value="Chromosome"/>
</dbReference>
<dbReference type="PROSITE" id="PS51677">
    <property type="entry name" value="NODB"/>
    <property type="match status" value="1"/>
</dbReference>
<evidence type="ECO:0000259" key="8">
    <source>
        <dbReference type="PROSITE" id="PS51677"/>
    </source>
</evidence>
<dbReference type="PROSITE" id="PS51318">
    <property type="entry name" value="TAT"/>
    <property type="match status" value="1"/>
</dbReference>
<dbReference type="GO" id="GO:0016810">
    <property type="term" value="F:hydrolase activity, acting on carbon-nitrogen (but not peptide) bonds"/>
    <property type="evidence" value="ECO:0007669"/>
    <property type="project" value="InterPro"/>
</dbReference>
<protein>
    <recommendedName>
        <fullName evidence="3">Chitooligosaccharide deacetylase</fullName>
    </recommendedName>
    <alternativeName>
        <fullName evidence="6">Nodulation protein B</fullName>
    </alternativeName>
</protein>